<dbReference type="EMBL" id="JAKOGI010000696">
    <property type="protein sequence ID" value="KAJ8431318.1"/>
    <property type="molecule type" value="Genomic_DNA"/>
</dbReference>
<reference evidence="1" key="1">
    <citation type="submission" date="2022-04" db="EMBL/GenBank/DDBJ databases">
        <title>Carnegiea gigantea Genome sequencing and assembly v2.</title>
        <authorList>
            <person name="Copetti D."/>
            <person name="Sanderson M.J."/>
            <person name="Burquez A."/>
            <person name="Wojciechowski M.F."/>
        </authorList>
    </citation>
    <scope>NUCLEOTIDE SEQUENCE</scope>
    <source>
        <strain evidence="1">SGP5-SGP5p</strain>
        <tissue evidence="1">Aerial part</tissue>
    </source>
</reference>
<evidence type="ECO:0000313" key="1">
    <source>
        <dbReference type="EMBL" id="KAJ8431318.1"/>
    </source>
</evidence>
<dbReference type="Proteomes" id="UP001153076">
    <property type="component" value="Unassembled WGS sequence"/>
</dbReference>
<sequence length="330" mass="36900">MIHDPFGLSVPMSSSKPLDGHGKCPQFAPQDPPWFMFYMRALFLEEMAETKDGLCFIDYVDHQGDYGAYLERLMTHLVIAAEASIPPKYQQSGLIVPLPFHAEGVCELFSCHHPQADEGYEEYIQPLRSYASQSRRCSSAKDLNVPESSRARGRSPCLDSQSEVEQRYICNHADPFVTERLSASSCVCLEAVGEYLERITKHDAEARKWRELPDGREVMAFPKIFTADPLSTKARGTCFKACYSEIEGIVVCHTSLQEIFTAKGVPGKLAVITELALNLGKKGAKKGENRLASILLAIVYEDLFHLVANSKILAETLAKTDELMRFIEIK</sequence>
<accession>A0A9Q1JUJ4</accession>
<organism evidence="1 2">
    <name type="scientific">Carnegiea gigantea</name>
    <dbReference type="NCBI Taxonomy" id="171969"/>
    <lineage>
        <taxon>Eukaryota</taxon>
        <taxon>Viridiplantae</taxon>
        <taxon>Streptophyta</taxon>
        <taxon>Embryophyta</taxon>
        <taxon>Tracheophyta</taxon>
        <taxon>Spermatophyta</taxon>
        <taxon>Magnoliopsida</taxon>
        <taxon>eudicotyledons</taxon>
        <taxon>Gunneridae</taxon>
        <taxon>Pentapetalae</taxon>
        <taxon>Caryophyllales</taxon>
        <taxon>Cactineae</taxon>
        <taxon>Cactaceae</taxon>
        <taxon>Cactoideae</taxon>
        <taxon>Echinocereeae</taxon>
        <taxon>Carnegiea</taxon>
    </lineage>
</organism>
<gene>
    <name evidence="1" type="ORF">Cgig2_013534</name>
</gene>
<comment type="caution">
    <text evidence="1">The sequence shown here is derived from an EMBL/GenBank/DDBJ whole genome shotgun (WGS) entry which is preliminary data.</text>
</comment>
<protein>
    <submittedName>
        <fullName evidence="1">Uncharacterized protein</fullName>
    </submittedName>
</protein>
<keyword evidence="2" id="KW-1185">Reference proteome</keyword>
<dbReference type="AlphaFoldDB" id="A0A9Q1JUJ4"/>
<proteinExistence type="predicted"/>
<evidence type="ECO:0000313" key="2">
    <source>
        <dbReference type="Proteomes" id="UP001153076"/>
    </source>
</evidence>
<name>A0A9Q1JUJ4_9CARY</name>